<keyword evidence="7" id="KW-0325">Glycoprotein</keyword>
<evidence type="ECO:0000256" key="6">
    <source>
        <dbReference type="ARBA" id="ARBA00023170"/>
    </source>
</evidence>
<organism evidence="9 10">
    <name type="scientific">Orchesella dallaii</name>
    <dbReference type="NCBI Taxonomy" id="48710"/>
    <lineage>
        <taxon>Eukaryota</taxon>
        <taxon>Metazoa</taxon>
        <taxon>Ecdysozoa</taxon>
        <taxon>Arthropoda</taxon>
        <taxon>Hexapoda</taxon>
        <taxon>Collembola</taxon>
        <taxon>Entomobryomorpha</taxon>
        <taxon>Entomobryoidea</taxon>
        <taxon>Orchesellidae</taxon>
        <taxon>Orchesellinae</taxon>
        <taxon>Orchesella</taxon>
    </lineage>
</organism>
<evidence type="ECO:0000313" key="10">
    <source>
        <dbReference type="Proteomes" id="UP001642540"/>
    </source>
</evidence>
<dbReference type="PANTHER" id="PTHR42643:SF24">
    <property type="entry name" value="IONOTROPIC RECEPTOR 60A"/>
    <property type="match status" value="1"/>
</dbReference>
<sequence>MYENEISEEECTLVVLASKLNFTIKFAHDSSSDTRQLYDYIGDVHPIYPLISFNLRDYSPKNYDWLSYGFKATPFSFITVIDHKTIPHSFHSLMQPLDYSTQILIVVCNLMVLVVFTCISETNSFKIMEDVAFALLANTVEQPAENLFAIEDSLSTPKKIVKTFLFSAWLFATWQIVGLYKSSIFSYLSVHTNPTSPNSLNQLIQSKISIITWTALREFNDTAFITRKSSTFRDIVVAEMLKSESQLSSDFSNNLKYLYERIEWENIEINEFLLNRILNENPSEKKATFAFFDTKELVESVKIMIDIFSKNWASDIVLVPIFINRYFWIVYKNAFCAPFNKYLARLYESGIYSWWKADFIFRIRRKAGKDIANLLRRTNWKQSSVGRAVEQGRFFNVLLFLLNGDIANFETVENVPKVVYKYVAITSSIIILIASNVFFIECTFAFLMRYALICQTKFRSKIEAETLKFKGSDGVPVQLQYLR</sequence>
<accession>A0ABP1RI76</accession>
<keyword evidence="5 8" id="KW-0472">Membrane</keyword>
<protein>
    <submittedName>
        <fullName evidence="9">Uncharacterized protein</fullName>
    </submittedName>
</protein>
<proteinExistence type="predicted"/>
<dbReference type="EMBL" id="CAXLJM020000075">
    <property type="protein sequence ID" value="CAL8128740.1"/>
    <property type="molecule type" value="Genomic_DNA"/>
</dbReference>
<dbReference type="InterPro" id="IPR052192">
    <property type="entry name" value="Insect_Ionotropic_Sensory_Rcpt"/>
</dbReference>
<keyword evidence="4 8" id="KW-1133">Transmembrane helix</keyword>
<name>A0ABP1RI76_9HEXA</name>
<evidence type="ECO:0000256" key="4">
    <source>
        <dbReference type="ARBA" id="ARBA00022989"/>
    </source>
</evidence>
<gene>
    <name evidence="9" type="ORF">ODALV1_LOCUS22507</name>
</gene>
<evidence type="ECO:0000256" key="3">
    <source>
        <dbReference type="ARBA" id="ARBA00022692"/>
    </source>
</evidence>
<evidence type="ECO:0000256" key="7">
    <source>
        <dbReference type="ARBA" id="ARBA00023180"/>
    </source>
</evidence>
<feature type="transmembrane region" description="Helical" evidence="8">
    <location>
        <begin position="429"/>
        <end position="452"/>
    </location>
</feature>
<evidence type="ECO:0000256" key="8">
    <source>
        <dbReference type="SAM" id="Phobius"/>
    </source>
</evidence>
<dbReference type="PANTHER" id="PTHR42643">
    <property type="entry name" value="IONOTROPIC RECEPTOR 20A-RELATED"/>
    <property type="match status" value="1"/>
</dbReference>
<keyword evidence="10" id="KW-1185">Reference proteome</keyword>
<keyword evidence="2" id="KW-1003">Cell membrane</keyword>
<comment type="subcellular location">
    <subcellularLocation>
        <location evidence="1">Cell membrane</location>
        <topology evidence="1">Multi-pass membrane protein</topology>
    </subcellularLocation>
</comment>
<keyword evidence="6" id="KW-0675">Receptor</keyword>
<reference evidence="9 10" key="1">
    <citation type="submission" date="2024-08" db="EMBL/GenBank/DDBJ databases">
        <authorList>
            <person name="Cucini C."/>
            <person name="Frati F."/>
        </authorList>
    </citation>
    <scope>NUCLEOTIDE SEQUENCE [LARGE SCALE GENOMIC DNA]</scope>
</reference>
<evidence type="ECO:0000256" key="2">
    <source>
        <dbReference type="ARBA" id="ARBA00022475"/>
    </source>
</evidence>
<evidence type="ECO:0000313" key="9">
    <source>
        <dbReference type="EMBL" id="CAL8128740.1"/>
    </source>
</evidence>
<evidence type="ECO:0000256" key="5">
    <source>
        <dbReference type="ARBA" id="ARBA00023136"/>
    </source>
</evidence>
<evidence type="ECO:0000256" key="1">
    <source>
        <dbReference type="ARBA" id="ARBA00004651"/>
    </source>
</evidence>
<dbReference type="Proteomes" id="UP001642540">
    <property type="component" value="Unassembled WGS sequence"/>
</dbReference>
<comment type="caution">
    <text evidence="9">The sequence shown here is derived from an EMBL/GenBank/DDBJ whole genome shotgun (WGS) entry which is preliminary data.</text>
</comment>
<keyword evidence="3 8" id="KW-0812">Transmembrane</keyword>